<dbReference type="PANTHER" id="PTHR45947:SF3">
    <property type="entry name" value="SULFOQUINOVOSYL TRANSFERASE SQD2"/>
    <property type="match status" value="1"/>
</dbReference>
<evidence type="ECO:0000259" key="1">
    <source>
        <dbReference type="Pfam" id="PF00534"/>
    </source>
</evidence>
<dbReference type="Pfam" id="PF00534">
    <property type="entry name" value="Glycos_transf_1"/>
    <property type="match status" value="1"/>
</dbReference>
<feature type="domain" description="Glycosyltransferase subfamily 4-like N-terminal" evidence="2">
    <location>
        <begin position="24"/>
        <end position="191"/>
    </location>
</feature>
<dbReference type="InterPro" id="IPR001296">
    <property type="entry name" value="Glyco_trans_1"/>
</dbReference>
<organism evidence="3 4">
    <name type="scientific">Sphingosinicella soli</name>
    <dbReference type="NCBI Taxonomy" id="333708"/>
    <lineage>
        <taxon>Bacteria</taxon>
        <taxon>Pseudomonadati</taxon>
        <taxon>Pseudomonadota</taxon>
        <taxon>Alphaproteobacteria</taxon>
        <taxon>Sphingomonadales</taxon>
        <taxon>Sphingosinicellaceae</taxon>
        <taxon>Sphingosinicella</taxon>
    </lineage>
</organism>
<evidence type="ECO:0000259" key="2">
    <source>
        <dbReference type="Pfam" id="PF13579"/>
    </source>
</evidence>
<name>A0A7W7B2E8_9SPHN</name>
<proteinExistence type="predicted"/>
<keyword evidence="3" id="KW-0808">Transferase</keyword>
<dbReference type="EMBL" id="JACHNZ010000027">
    <property type="protein sequence ID" value="MBB4632757.1"/>
    <property type="molecule type" value="Genomic_DNA"/>
</dbReference>
<evidence type="ECO:0000313" key="3">
    <source>
        <dbReference type="EMBL" id="MBB4632757.1"/>
    </source>
</evidence>
<dbReference type="GO" id="GO:0016757">
    <property type="term" value="F:glycosyltransferase activity"/>
    <property type="evidence" value="ECO:0007669"/>
    <property type="project" value="InterPro"/>
</dbReference>
<keyword evidence="4" id="KW-1185">Reference proteome</keyword>
<dbReference type="RefSeq" id="WP_184069756.1">
    <property type="nucleotide sequence ID" value="NZ_JACHNZ010000027.1"/>
</dbReference>
<dbReference type="AlphaFoldDB" id="A0A7W7B2E8"/>
<reference evidence="3 4" key="1">
    <citation type="submission" date="2020-08" db="EMBL/GenBank/DDBJ databases">
        <title>Genomic Encyclopedia of Type Strains, Phase IV (KMG-IV): sequencing the most valuable type-strain genomes for metagenomic binning, comparative biology and taxonomic classification.</title>
        <authorList>
            <person name="Goeker M."/>
        </authorList>
    </citation>
    <scope>NUCLEOTIDE SEQUENCE [LARGE SCALE GENOMIC DNA]</scope>
    <source>
        <strain evidence="3 4">DSM 17328</strain>
    </source>
</reference>
<accession>A0A7W7B2E8</accession>
<dbReference type="GO" id="GO:0050661">
    <property type="term" value="F:NADP binding"/>
    <property type="evidence" value="ECO:0007669"/>
    <property type="project" value="InterPro"/>
</dbReference>
<evidence type="ECO:0000313" key="4">
    <source>
        <dbReference type="Proteomes" id="UP000566324"/>
    </source>
</evidence>
<sequence>MLNVLTFSSLYPNAVQTNFGGFVERQTVRLAARGDVDLKVLAPVGMFLPIGPYAALTRVPARGEQGGVEVFWPRFPLLPAIGWRFNPALAYRAARRVLHTLIADGFRPDVIDCEFFWPDGPAAVRLGRAFGIPVSIKARGSDIRLWGAKPAARRMMVEAARAADGLLAVSESLKADMAAMGIPPEKIRVHRTGIELDRFRPVERTPAKAALGVSGPLLLAVGNLVALKRFDLVIGAAEALPETTLLIAGEGRERRKLEAMIAERGLSQRVKLLGGVHHTDMPALMAAADVFVHAASSEGLANVWVEALASGTPVVTANVGAAAEVIDRPEAGTLIEDARAPVFAEAIRALLAAPPAPDAVRASALRFDWQTNTDTLHAHLLGLVSGAESKK</sequence>
<protein>
    <submittedName>
        <fullName evidence="3">Glycosyltransferase involved in cell wall biosynthesis</fullName>
    </submittedName>
</protein>
<dbReference type="Pfam" id="PF13579">
    <property type="entry name" value="Glyco_trans_4_4"/>
    <property type="match status" value="1"/>
</dbReference>
<dbReference type="PANTHER" id="PTHR45947">
    <property type="entry name" value="SULFOQUINOVOSYL TRANSFERASE SQD2"/>
    <property type="match status" value="1"/>
</dbReference>
<feature type="domain" description="Glycosyl transferase family 1" evidence="1">
    <location>
        <begin position="209"/>
        <end position="360"/>
    </location>
</feature>
<dbReference type="SUPFAM" id="SSF53756">
    <property type="entry name" value="UDP-Glycosyltransferase/glycogen phosphorylase"/>
    <property type="match status" value="1"/>
</dbReference>
<gene>
    <name evidence="3" type="ORF">GGQ98_002384</name>
</gene>
<comment type="caution">
    <text evidence="3">The sequence shown here is derived from an EMBL/GenBank/DDBJ whole genome shotgun (WGS) entry which is preliminary data.</text>
</comment>
<dbReference type="Proteomes" id="UP000566324">
    <property type="component" value="Unassembled WGS sequence"/>
</dbReference>
<dbReference type="GO" id="GO:0016491">
    <property type="term" value="F:oxidoreductase activity"/>
    <property type="evidence" value="ECO:0007669"/>
    <property type="project" value="InterPro"/>
</dbReference>
<dbReference type="InterPro" id="IPR050194">
    <property type="entry name" value="Glycosyltransferase_grp1"/>
</dbReference>
<dbReference type="Gene3D" id="3.40.50.2000">
    <property type="entry name" value="Glycogen Phosphorylase B"/>
    <property type="match status" value="2"/>
</dbReference>
<dbReference type="InterPro" id="IPR028098">
    <property type="entry name" value="Glyco_trans_4-like_N"/>
</dbReference>